<organism evidence="1 2">
    <name type="scientific">Reticulibacter mediterranei</name>
    <dbReference type="NCBI Taxonomy" id="2778369"/>
    <lineage>
        <taxon>Bacteria</taxon>
        <taxon>Bacillati</taxon>
        <taxon>Chloroflexota</taxon>
        <taxon>Ktedonobacteria</taxon>
        <taxon>Ktedonobacterales</taxon>
        <taxon>Reticulibacteraceae</taxon>
        <taxon>Reticulibacter</taxon>
    </lineage>
</organism>
<dbReference type="Proteomes" id="UP000597444">
    <property type="component" value="Unassembled WGS sequence"/>
</dbReference>
<proteinExistence type="predicted"/>
<name>A0A8J3MZB0_9CHLR</name>
<dbReference type="EMBL" id="BNJK01000001">
    <property type="protein sequence ID" value="GHO91717.1"/>
    <property type="molecule type" value="Genomic_DNA"/>
</dbReference>
<gene>
    <name evidence="1" type="ORF">KSF_017650</name>
</gene>
<accession>A0A8J3MZB0</accession>
<reference evidence="1" key="1">
    <citation type="submission" date="2020-10" db="EMBL/GenBank/DDBJ databases">
        <title>Taxonomic study of unclassified bacteria belonging to the class Ktedonobacteria.</title>
        <authorList>
            <person name="Yabe S."/>
            <person name="Wang C.M."/>
            <person name="Zheng Y."/>
            <person name="Sakai Y."/>
            <person name="Cavaletti L."/>
            <person name="Monciardini P."/>
            <person name="Donadio S."/>
        </authorList>
    </citation>
    <scope>NUCLEOTIDE SEQUENCE</scope>
    <source>
        <strain evidence="1">ID150040</strain>
    </source>
</reference>
<comment type="caution">
    <text evidence="1">The sequence shown here is derived from an EMBL/GenBank/DDBJ whole genome shotgun (WGS) entry which is preliminary data.</text>
</comment>
<sequence>MRGRTRFYRIHLIAYDVVANCYWCFPPGIPILSPIPITPIPYQQKRLPRKIHLIHIP</sequence>
<protein>
    <submittedName>
        <fullName evidence="1">Uncharacterized protein</fullName>
    </submittedName>
</protein>
<evidence type="ECO:0000313" key="1">
    <source>
        <dbReference type="EMBL" id="GHO91717.1"/>
    </source>
</evidence>
<keyword evidence="2" id="KW-1185">Reference proteome</keyword>
<evidence type="ECO:0000313" key="2">
    <source>
        <dbReference type="Proteomes" id="UP000597444"/>
    </source>
</evidence>
<dbReference type="AlphaFoldDB" id="A0A8J3MZB0"/>